<sequence>MAITREPPGLLGERRLGPRLYELAVRSAAVGRTVKMHLLVPHGWSREADRTWPLLYLFHGGDDDYRSWVRETDVDGLSAGSDVLVVIPDGGRAGGYTNWWNFDRPGAPQWETFHLEEVGRLMRETYRAGDAQALAGVSGGGYGALIYSARHPGAYRYAAAFSSPCSIRSPLVATSLLLATASVGRTNPLAMWGLPVVHDRIWRSFDPVRMAHGLRGTGLYLSAGTGRRGPLDPPDARRDMAALAEPIVRSTIGPFLRRLRELNIPITTHLYDRGTHSWPYWRRELHYAWPLIMRSLGSG</sequence>
<name>A0A1H5ZZF3_9ACTN</name>
<dbReference type="OrthoDB" id="4527292at2"/>
<dbReference type="PANTHER" id="PTHR48098">
    <property type="entry name" value="ENTEROCHELIN ESTERASE-RELATED"/>
    <property type="match status" value="1"/>
</dbReference>
<proteinExistence type="predicted"/>
<reference evidence="2" key="1">
    <citation type="submission" date="2016-10" db="EMBL/GenBank/DDBJ databases">
        <authorList>
            <person name="Varghese N."/>
            <person name="Submissions S."/>
        </authorList>
    </citation>
    <scope>NUCLEOTIDE SEQUENCE [LARGE SCALE GENOMIC DNA]</scope>
    <source>
        <strain evidence="2">DSM 43163</strain>
    </source>
</reference>
<dbReference type="InterPro" id="IPR050583">
    <property type="entry name" value="Mycobacterial_A85_antigen"/>
</dbReference>
<protein>
    <submittedName>
        <fullName evidence="1">S-formylglutathione hydrolase FrmB</fullName>
    </submittedName>
</protein>
<dbReference type="SUPFAM" id="SSF53474">
    <property type="entry name" value="alpha/beta-Hydrolases"/>
    <property type="match status" value="1"/>
</dbReference>
<dbReference type="Proteomes" id="UP000236723">
    <property type="component" value="Unassembled WGS sequence"/>
</dbReference>
<dbReference type="InterPro" id="IPR029058">
    <property type="entry name" value="AB_hydrolase_fold"/>
</dbReference>
<dbReference type="EMBL" id="FNVO01000005">
    <property type="protein sequence ID" value="SEG41344.1"/>
    <property type="molecule type" value="Genomic_DNA"/>
</dbReference>
<evidence type="ECO:0000313" key="1">
    <source>
        <dbReference type="EMBL" id="SEG41344.1"/>
    </source>
</evidence>
<keyword evidence="2" id="KW-1185">Reference proteome</keyword>
<dbReference type="GO" id="GO:0016747">
    <property type="term" value="F:acyltransferase activity, transferring groups other than amino-acyl groups"/>
    <property type="evidence" value="ECO:0007669"/>
    <property type="project" value="TreeGrafter"/>
</dbReference>
<keyword evidence="1" id="KW-0378">Hydrolase</keyword>
<dbReference type="AlphaFoldDB" id="A0A1H5ZZF3"/>
<organism evidence="1 2">
    <name type="scientific">Thermomonospora echinospora</name>
    <dbReference type="NCBI Taxonomy" id="1992"/>
    <lineage>
        <taxon>Bacteria</taxon>
        <taxon>Bacillati</taxon>
        <taxon>Actinomycetota</taxon>
        <taxon>Actinomycetes</taxon>
        <taxon>Streptosporangiales</taxon>
        <taxon>Thermomonosporaceae</taxon>
        <taxon>Thermomonospora</taxon>
    </lineage>
</organism>
<evidence type="ECO:0000313" key="2">
    <source>
        <dbReference type="Proteomes" id="UP000236723"/>
    </source>
</evidence>
<accession>A0A1H5ZZF3</accession>
<gene>
    <name evidence="1" type="ORF">SAMN04489712_10575</name>
</gene>
<dbReference type="Pfam" id="PF00756">
    <property type="entry name" value="Esterase"/>
    <property type="match status" value="1"/>
</dbReference>
<dbReference type="GO" id="GO:0016787">
    <property type="term" value="F:hydrolase activity"/>
    <property type="evidence" value="ECO:0007669"/>
    <property type="project" value="UniProtKB-KW"/>
</dbReference>
<dbReference type="Gene3D" id="3.40.50.1820">
    <property type="entry name" value="alpha/beta hydrolase"/>
    <property type="match status" value="1"/>
</dbReference>
<dbReference type="InterPro" id="IPR000801">
    <property type="entry name" value="Esterase-like"/>
</dbReference>
<dbReference type="PANTHER" id="PTHR48098:SF1">
    <property type="entry name" value="DIACYLGLYCEROL ACYLTRANSFERASE_MYCOLYLTRANSFERASE AG85A"/>
    <property type="match status" value="1"/>
</dbReference>
<dbReference type="RefSeq" id="WP_103938081.1">
    <property type="nucleotide sequence ID" value="NZ_FNVO01000005.1"/>
</dbReference>